<sequence length="486" mass="54729">MHYCVRRGTTMSHFFSSDIGILAGNGTSPSIWNFFGSDFRPHPHPDDVYFGDRPILNVEHADDGALWSMSAHGIQSHCNEYGMWASSKGLLINFGKTKALFFGTHPRVLPTIMLQGRTLEWTDDAKYLGILFRTMAVDIFKEHSLEVAKKALRICNVTLAMGRFLGDIHPRAGLAIYSARADSLLTYGSQVVVITADRTLRQLERVQITFFRRLLHVHRRSMIAALHSETGFTPVRYQRMILVMRYLQCLLSERTTTTRLAPLGVDACQDLWSAGKKCWLTDIAHALRSLYHPINVCLDDLCDPRHVVTLVSEVDALWKTEVVDEITGSPMTSLLAAPLWECNGAPAAFCSYLNVRIPAHRIALTRALTASHQLAIEHGKWHGIDKEWRLCRMCSNDVEDVPHVLFLCPFPPADSIRGPFLSSVWGCYPSWKVTVRSPTHLLLLLAGTDDLVDTTAHFVHELFTLWESVPLLLNHQSTAEAVREYS</sequence>
<dbReference type="PANTHER" id="PTHR47027">
    <property type="entry name" value="REVERSE TRANSCRIPTASE DOMAIN-CONTAINING PROTEIN"/>
    <property type="match status" value="1"/>
</dbReference>
<organism evidence="1 2">
    <name type="scientific">Armillaria novae-zelandiae</name>
    <dbReference type="NCBI Taxonomy" id="153914"/>
    <lineage>
        <taxon>Eukaryota</taxon>
        <taxon>Fungi</taxon>
        <taxon>Dikarya</taxon>
        <taxon>Basidiomycota</taxon>
        <taxon>Agaricomycotina</taxon>
        <taxon>Agaricomycetes</taxon>
        <taxon>Agaricomycetidae</taxon>
        <taxon>Agaricales</taxon>
        <taxon>Marasmiineae</taxon>
        <taxon>Physalacriaceae</taxon>
        <taxon>Armillaria</taxon>
    </lineage>
</organism>
<name>A0AA39N882_9AGAR</name>
<dbReference type="Proteomes" id="UP001175227">
    <property type="component" value="Unassembled WGS sequence"/>
</dbReference>
<protein>
    <submittedName>
        <fullName evidence="1">Uncharacterized protein</fullName>
    </submittedName>
</protein>
<proteinExistence type="predicted"/>
<reference evidence="1" key="1">
    <citation type="submission" date="2023-06" db="EMBL/GenBank/DDBJ databases">
        <authorList>
            <consortium name="Lawrence Berkeley National Laboratory"/>
            <person name="Ahrendt S."/>
            <person name="Sahu N."/>
            <person name="Indic B."/>
            <person name="Wong-Bajracharya J."/>
            <person name="Merenyi Z."/>
            <person name="Ke H.-M."/>
            <person name="Monk M."/>
            <person name="Kocsube S."/>
            <person name="Drula E."/>
            <person name="Lipzen A."/>
            <person name="Balint B."/>
            <person name="Henrissat B."/>
            <person name="Andreopoulos B."/>
            <person name="Martin F.M."/>
            <person name="Harder C.B."/>
            <person name="Rigling D."/>
            <person name="Ford K.L."/>
            <person name="Foster G.D."/>
            <person name="Pangilinan J."/>
            <person name="Papanicolaou A."/>
            <person name="Barry K."/>
            <person name="LaButti K."/>
            <person name="Viragh M."/>
            <person name="Koriabine M."/>
            <person name="Yan M."/>
            <person name="Riley R."/>
            <person name="Champramary S."/>
            <person name="Plett K.L."/>
            <person name="Tsai I.J."/>
            <person name="Slot J."/>
            <person name="Sipos G."/>
            <person name="Plett J."/>
            <person name="Nagy L.G."/>
            <person name="Grigoriev I.V."/>
        </authorList>
    </citation>
    <scope>NUCLEOTIDE SEQUENCE</scope>
    <source>
        <strain evidence="1">ICMP 16352</strain>
    </source>
</reference>
<accession>A0AA39N882</accession>
<evidence type="ECO:0000313" key="1">
    <source>
        <dbReference type="EMBL" id="KAK0460838.1"/>
    </source>
</evidence>
<dbReference type="PANTHER" id="PTHR47027:SF20">
    <property type="entry name" value="REVERSE TRANSCRIPTASE-LIKE PROTEIN WITH RNA-DIRECTED DNA POLYMERASE DOMAIN"/>
    <property type="match status" value="1"/>
</dbReference>
<keyword evidence="2" id="KW-1185">Reference proteome</keyword>
<dbReference type="AlphaFoldDB" id="A0AA39N882"/>
<dbReference type="EMBL" id="JAUEPR010000160">
    <property type="protein sequence ID" value="KAK0460838.1"/>
    <property type="molecule type" value="Genomic_DNA"/>
</dbReference>
<comment type="caution">
    <text evidence="1">The sequence shown here is derived from an EMBL/GenBank/DDBJ whole genome shotgun (WGS) entry which is preliminary data.</text>
</comment>
<evidence type="ECO:0000313" key="2">
    <source>
        <dbReference type="Proteomes" id="UP001175227"/>
    </source>
</evidence>
<gene>
    <name evidence="1" type="ORF">IW261DRAFT_1349287</name>
</gene>